<sequence>MDKPTTTSTPSTDRSTSKSEDIMADITCNDPMKVKRALNALDPAQVLRDLENPYRPRWTEILDDWAEVNMPRSIFKHWEVRQLERDNSVYWEYDAKRQRLGVRCLPTAIHEAAPDAFRARAFKEVLQLSSESQDVFKIGSNTEFDGFDFPGLPVYRKKEPDAYIKSKEGEFPLVVLEAGFSERESELIQDAQLWLHGSRAAVSFVLVVIITESKSICDDRRNPKRHLNDEEVEERLADGTQIQESNGTESEPSTLDQLQFADELRRLNAQKKLMKPLIGDIKANLSVYRKAREGDDEGKKRISEEFAKISIILRDEAAIYPNADKKAIDLPWKEIMGDQIKTLAFEDTNKSFTLEPQQFKSEIEEAIRLTVKRRARQRAGAILEWRGRIEPGPTFGELKRGITKGNEPYEPSDCSDGDDEGPRVKRKKVNS</sequence>
<evidence type="ECO:0000313" key="3">
    <source>
        <dbReference type="Proteomes" id="UP000184300"/>
    </source>
</evidence>
<dbReference type="EMBL" id="KV878894">
    <property type="protein sequence ID" value="OJJ85457.1"/>
    <property type="molecule type" value="Genomic_DNA"/>
</dbReference>
<dbReference type="GeneID" id="34459653"/>
<evidence type="ECO:0000256" key="1">
    <source>
        <dbReference type="SAM" id="MobiDB-lite"/>
    </source>
</evidence>
<reference evidence="3" key="1">
    <citation type="journal article" date="2017" name="Genome Biol.">
        <title>Comparative genomics reveals high biological diversity and specific adaptations in the industrially and medically important fungal genus Aspergillus.</title>
        <authorList>
            <person name="de Vries R.P."/>
            <person name="Riley R."/>
            <person name="Wiebenga A."/>
            <person name="Aguilar-Osorio G."/>
            <person name="Amillis S."/>
            <person name="Uchima C.A."/>
            <person name="Anderluh G."/>
            <person name="Asadollahi M."/>
            <person name="Askin M."/>
            <person name="Barry K."/>
            <person name="Battaglia E."/>
            <person name="Bayram O."/>
            <person name="Benocci T."/>
            <person name="Braus-Stromeyer S.A."/>
            <person name="Caldana C."/>
            <person name="Canovas D."/>
            <person name="Cerqueira G.C."/>
            <person name="Chen F."/>
            <person name="Chen W."/>
            <person name="Choi C."/>
            <person name="Clum A."/>
            <person name="Dos Santos R.A."/>
            <person name="Damasio A.R."/>
            <person name="Diallinas G."/>
            <person name="Emri T."/>
            <person name="Fekete E."/>
            <person name="Flipphi M."/>
            <person name="Freyberg S."/>
            <person name="Gallo A."/>
            <person name="Gournas C."/>
            <person name="Habgood R."/>
            <person name="Hainaut M."/>
            <person name="Harispe M.L."/>
            <person name="Henrissat B."/>
            <person name="Hilden K.S."/>
            <person name="Hope R."/>
            <person name="Hossain A."/>
            <person name="Karabika E."/>
            <person name="Karaffa L."/>
            <person name="Karanyi Z."/>
            <person name="Krasevec N."/>
            <person name="Kuo A."/>
            <person name="Kusch H."/>
            <person name="LaButti K."/>
            <person name="Lagendijk E.L."/>
            <person name="Lapidus A."/>
            <person name="Levasseur A."/>
            <person name="Lindquist E."/>
            <person name="Lipzen A."/>
            <person name="Logrieco A.F."/>
            <person name="MacCabe A."/>
            <person name="Maekelae M.R."/>
            <person name="Malavazi I."/>
            <person name="Melin P."/>
            <person name="Meyer V."/>
            <person name="Mielnichuk N."/>
            <person name="Miskei M."/>
            <person name="Molnar A.P."/>
            <person name="Mule G."/>
            <person name="Ngan C.Y."/>
            <person name="Orejas M."/>
            <person name="Orosz E."/>
            <person name="Ouedraogo J.P."/>
            <person name="Overkamp K.M."/>
            <person name="Park H.-S."/>
            <person name="Perrone G."/>
            <person name="Piumi F."/>
            <person name="Punt P.J."/>
            <person name="Ram A.F."/>
            <person name="Ramon A."/>
            <person name="Rauscher S."/>
            <person name="Record E."/>
            <person name="Riano-Pachon D.M."/>
            <person name="Robert V."/>
            <person name="Roehrig J."/>
            <person name="Ruller R."/>
            <person name="Salamov A."/>
            <person name="Salih N.S."/>
            <person name="Samson R.A."/>
            <person name="Sandor E."/>
            <person name="Sanguinetti M."/>
            <person name="Schuetze T."/>
            <person name="Sepcic K."/>
            <person name="Shelest E."/>
            <person name="Sherlock G."/>
            <person name="Sophianopoulou V."/>
            <person name="Squina F.M."/>
            <person name="Sun H."/>
            <person name="Susca A."/>
            <person name="Todd R.B."/>
            <person name="Tsang A."/>
            <person name="Unkles S.E."/>
            <person name="van de Wiele N."/>
            <person name="van Rossen-Uffink D."/>
            <person name="Oliveira J.V."/>
            <person name="Vesth T.C."/>
            <person name="Visser J."/>
            <person name="Yu J.-H."/>
            <person name="Zhou M."/>
            <person name="Andersen M.R."/>
            <person name="Archer D.B."/>
            <person name="Baker S.E."/>
            <person name="Benoit I."/>
            <person name="Brakhage A.A."/>
            <person name="Braus G.H."/>
            <person name="Fischer R."/>
            <person name="Frisvad J.C."/>
            <person name="Goldman G.H."/>
            <person name="Houbraken J."/>
            <person name="Oakley B."/>
            <person name="Pocsi I."/>
            <person name="Scazzocchio C."/>
            <person name="Seiboth B."/>
            <person name="vanKuyk P.A."/>
            <person name="Wortman J."/>
            <person name="Dyer P.S."/>
            <person name="Grigoriev I.V."/>
        </authorList>
    </citation>
    <scope>NUCLEOTIDE SEQUENCE [LARGE SCALE GENOMIC DNA]</scope>
    <source>
        <strain evidence="3">CBS 516.65</strain>
    </source>
</reference>
<organism evidence="2 3">
    <name type="scientific">Aspergillus glaucus CBS 516.65</name>
    <dbReference type="NCBI Taxonomy" id="1160497"/>
    <lineage>
        <taxon>Eukaryota</taxon>
        <taxon>Fungi</taxon>
        <taxon>Dikarya</taxon>
        <taxon>Ascomycota</taxon>
        <taxon>Pezizomycotina</taxon>
        <taxon>Eurotiomycetes</taxon>
        <taxon>Eurotiomycetidae</taxon>
        <taxon>Eurotiales</taxon>
        <taxon>Aspergillaceae</taxon>
        <taxon>Aspergillus</taxon>
        <taxon>Aspergillus subgen. Aspergillus</taxon>
    </lineage>
</organism>
<proteinExistence type="predicted"/>
<evidence type="ECO:0000313" key="2">
    <source>
        <dbReference type="EMBL" id="OJJ85457.1"/>
    </source>
</evidence>
<protein>
    <submittedName>
        <fullName evidence="2">Uncharacterized protein</fullName>
    </submittedName>
</protein>
<feature type="compositionally biased region" description="Basic and acidic residues" evidence="1">
    <location>
        <begin position="219"/>
        <end position="237"/>
    </location>
</feature>
<dbReference type="VEuPathDB" id="FungiDB:ASPGLDRAFT_24489"/>
<gene>
    <name evidence="2" type="ORF">ASPGLDRAFT_24489</name>
</gene>
<feature type="compositionally biased region" description="Polar residues" evidence="1">
    <location>
        <begin position="240"/>
        <end position="255"/>
    </location>
</feature>
<feature type="region of interest" description="Disordered" evidence="1">
    <location>
        <begin position="390"/>
        <end position="431"/>
    </location>
</feature>
<dbReference type="Proteomes" id="UP000184300">
    <property type="component" value="Unassembled WGS sequence"/>
</dbReference>
<dbReference type="AlphaFoldDB" id="A0A1L9VNF3"/>
<name>A0A1L9VNF3_ASPGL</name>
<accession>A0A1L9VNF3</accession>
<feature type="compositionally biased region" description="Low complexity" evidence="1">
    <location>
        <begin position="1"/>
        <end position="14"/>
    </location>
</feature>
<dbReference type="OrthoDB" id="4368470at2759"/>
<feature type="region of interest" description="Disordered" evidence="1">
    <location>
        <begin position="1"/>
        <end position="23"/>
    </location>
</feature>
<dbReference type="RefSeq" id="XP_022402155.1">
    <property type="nucleotide sequence ID" value="XM_022543392.1"/>
</dbReference>
<keyword evidence="3" id="KW-1185">Reference proteome</keyword>
<feature type="region of interest" description="Disordered" evidence="1">
    <location>
        <begin position="219"/>
        <end position="255"/>
    </location>
</feature>